<feature type="compositionally biased region" description="Low complexity" evidence="1">
    <location>
        <begin position="1"/>
        <end position="19"/>
    </location>
</feature>
<protein>
    <submittedName>
        <fullName evidence="3">Methyltransferase domain-containing protein</fullName>
    </submittedName>
</protein>
<evidence type="ECO:0000256" key="1">
    <source>
        <dbReference type="SAM" id="MobiDB-lite"/>
    </source>
</evidence>
<sequence>MSTRSSRGGGTVSQSSGAYEGSGAGGAADRSDQAAAFDAIGARYDEAFPHKDGQLASVERLLAALAPGARVLDVGCGTGVPTARQLVDAGHPVVGVDLSAGMLELARKHVPEAEFRQADLTTLAADGPDGLGRFDAVTCFFTLLMLPRAEIPGALRLLRSLLRPGGRLALSMVEADLDDTEIPFLGSTIRVSGYLRDELHRTVREAGFEITGEETYAYAPASTDAPPEHQLFIDCRRTGE</sequence>
<dbReference type="PANTHER" id="PTHR43464:SF89">
    <property type="entry name" value="METHYLTRANSFERASE"/>
    <property type="match status" value="1"/>
</dbReference>
<keyword evidence="4" id="KW-1185">Reference proteome</keyword>
<name>A0A7H1B6L6_9ACTN</name>
<evidence type="ECO:0000313" key="3">
    <source>
        <dbReference type="EMBL" id="QNS04371.1"/>
    </source>
</evidence>
<dbReference type="KEGG" id="sxn:IAG42_12540"/>
<evidence type="ECO:0000259" key="2">
    <source>
        <dbReference type="Pfam" id="PF13649"/>
    </source>
</evidence>
<dbReference type="InterPro" id="IPR041698">
    <property type="entry name" value="Methyltransf_25"/>
</dbReference>
<keyword evidence="3" id="KW-0489">Methyltransferase</keyword>
<dbReference type="GO" id="GO:0032259">
    <property type="term" value="P:methylation"/>
    <property type="evidence" value="ECO:0007669"/>
    <property type="project" value="UniProtKB-KW"/>
</dbReference>
<dbReference type="AlphaFoldDB" id="A0A7H1B6L6"/>
<dbReference type="Pfam" id="PF13649">
    <property type="entry name" value="Methyltransf_25"/>
    <property type="match status" value="1"/>
</dbReference>
<organism evidence="3 4">
    <name type="scientific">Streptomyces xanthii</name>
    <dbReference type="NCBI Taxonomy" id="2768069"/>
    <lineage>
        <taxon>Bacteria</taxon>
        <taxon>Bacillati</taxon>
        <taxon>Actinomycetota</taxon>
        <taxon>Actinomycetes</taxon>
        <taxon>Kitasatosporales</taxon>
        <taxon>Streptomycetaceae</taxon>
        <taxon>Streptomyces</taxon>
    </lineage>
</organism>
<dbReference type="Proteomes" id="UP000516428">
    <property type="component" value="Chromosome"/>
</dbReference>
<dbReference type="SUPFAM" id="SSF53335">
    <property type="entry name" value="S-adenosyl-L-methionine-dependent methyltransferases"/>
    <property type="match status" value="1"/>
</dbReference>
<gene>
    <name evidence="3" type="ORF">IAG42_12540</name>
</gene>
<proteinExistence type="predicted"/>
<dbReference type="RefSeq" id="WP_188337107.1">
    <property type="nucleotide sequence ID" value="NZ_CP061281.1"/>
</dbReference>
<keyword evidence="3" id="KW-0808">Transferase</keyword>
<dbReference type="Gene3D" id="3.40.50.150">
    <property type="entry name" value="Vaccinia Virus protein VP39"/>
    <property type="match status" value="1"/>
</dbReference>
<dbReference type="CDD" id="cd02440">
    <property type="entry name" value="AdoMet_MTases"/>
    <property type="match status" value="1"/>
</dbReference>
<dbReference type="EMBL" id="CP061281">
    <property type="protein sequence ID" value="QNS04371.1"/>
    <property type="molecule type" value="Genomic_DNA"/>
</dbReference>
<feature type="domain" description="Methyltransferase" evidence="2">
    <location>
        <begin position="71"/>
        <end position="166"/>
    </location>
</feature>
<accession>A0A7H1B6L6</accession>
<feature type="region of interest" description="Disordered" evidence="1">
    <location>
        <begin position="1"/>
        <end position="30"/>
    </location>
</feature>
<evidence type="ECO:0000313" key="4">
    <source>
        <dbReference type="Proteomes" id="UP000516428"/>
    </source>
</evidence>
<dbReference type="GO" id="GO:0010420">
    <property type="term" value="F:polyprenyldihydroxybenzoate methyltransferase activity"/>
    <property type="evidence" value="ECO:0007669"/>
    <property type="project" value="TreeGrafter"/>
</dbReference>
<reference evidence="3 4" key="1">
    <citation type="submission" date="2020-09" db="EMBL/GenBank/DDBJ databases">
        <title>A novel species.</title>
        <authorList>
            <person name="Gao J."/>
        </authorList>
    </citation>
    <scope>NUCLEOTIDE SEQUENCE [LARGE SCALE GENOMIC DNA]</scope>
    <source>
        <strain evidence="3 4">CRXT-Y-14</strain>
    </source>
</reference>
<dbReference type="PANTHER" id="PTHR43464">
    <property type="entry name" value="METHYLTRANSFERASE"/>
    <property type="match status" value="1"/>
</dbReference>
<dbReference type="InterPro" id="IPR029063">
    <property type="entry name" value="SAM-dependent_MTases_sf"/>
</dbReference>